<dbReference type="RefSeq" id="WP_048884861.1">
    <property type="nucleotide sequence ID" value="NZ_CP011310.1"/>
</dbReference>
<evidence type="ECO:0000259" key="7">
    <source>
        <dbReference type="Pfam" id="PF01478"/>
    </source>
</evidence>
<evidence type="ECO:0000256" key="5">
    <source>
        <dbReference type="ARBA" id="ARBA00023136"/>
    </source>
</evidence>
<proteinExistence type="predicted"/>
<dbReference type="Pfam" id="PF01478">
    <property type="entry name" value="Peptidase_A24"/>
    <property type="match status" value="1"/>
</dbReference>
<keyword evidence="4 6" id="KW-1133">Transmembrane helix</keyword>
<comment type="subcellular location">
    <subcellularLocation>
        <location evidence="1">Cell membrane</location>
        <topology evidence="1">Multi-pass membrane protein</topology>
    </subcellularLocation>
</comment>
<keyword evidence="3 6" id="KW-0812">Transmembrane</keyword>
<evidence type="ECO:0000313" key="9">
    <source>
        <dbReference type="Proteomes" id="UP000059113"/>
    </source>
</evidence>
<feature type="transmembrane region" description="Helical" evidence="6">
    <location>
        <begin position="29"/>
        <end position="44"/>
    </location>
</feature>
<reference evidence="8 9" key="1">
    <citation type="journal article" date="2015" name="Int. J. Syst. Evol. Microbiol.">
        <title>Erythrobacter atlanticus sp. nov., a bacterium from ocean sediment able to degrade polycyclic aromatic hydrocarbons.</title>
        <authorList>
            <person name="Zhuang L."/>
            <person name="Liu Y."/>
            <person name="Wang L."/>
            <person name="Wang W."/>
            <person name="Shao Z."/>
        </authorList>
    </citation>
    <scope>NUCLEOTIDE SEQUENCE [LARGE SCALE GENOMIC DNA]</scope>
    <source>
        <strain evidence="9">s21-N3</strain>
    </source>
</reference>
<evidence type="ECO:0000256" key="1">
    <source>
        <dbReference type="ARBA" id="ARBA00004651"/>
    </source>
</evidence>
<feature type="transmembrane region" description="Helical" evidence="6">
    <location>
        <begin position="128"/>
        <end position="146"/>
    </location>
</feature>
<dbReference type="OrthoDB" id="5329005at2"/>
<keyword evidence="5 6" id="KW-0472">Membrane</keyword>
<evidence type="ECO:0000313" key="8">
    <source>
        <dbReference type="EMBL" id="ANC50331.1"/>
    </source>
</evidence>
<dbReference type="PANTHER" id="PTHR36506:SF1">
    <property type="entry name" value="PREFLAGELLIN PEPTIDASE"/>
    <property type="match status" value="1"/>
</dbReference>
<dbReference type="KEGG" id="ery:CP97_14645"/>
<dbReference type="GO" id="GO:0004190">
    <property type="term" value="F:aspartic-type endopeptidase activity"/>
    <property type="evidence" value="ECO:0007669"/>
    <property type="project" value="InterPro"/>
</dbReference>
<feature type="domain" description="Prepilin type IV endopeptidase peptidase" evidence="7">
    <location>
        <begin position="8"/>
        <end position="108"/>
    </location>
</feature>
<dbReference type="GO" id="GO:0005886">
    <property type="term" value="C:plasma membrane"/>
    <property type="evidence" value="ECO:0007669"/>
    <property type="project" value="UniProtKB-SubCell"/>
</dbReference>
<dbReference type="InterPro" id="IPR052218">
    <property type="entry name" value="Preflagellin_Peptidase"/>
</dbReference>
<protein>
    <submittedName>
        <fullName evidence="8">Peptidase A24A, prepilin type IV</fullName>
    </submittedName>
</protein>
<keyword evidence="9" id="KW-1185">Reference proteome</keyword>
<gene>
    <name evidence="8" type="ORF">CP97_14645</name>
</gene>
<dbReference type="Gene3D" id="1.20.120.1220">
    <property type="match status" value="1"/>
</dbReference>
<evidence type="ECO:0000256" key="6">
    <source>
        <dbReference type="SAM" id="Phobius"/>
    </source>
</evidence>
<reference evidence="9" key="2">
    <citation type="submission" date="2015-04" db="EMBL/GenBank/DDBJ databases">
        <title>The complete genome sequence of Erythrobacter sp. s21-N3.</title>
        <authorList>
            <person name="Zhuang L."/>
            <person name="Liu Y."/>
            <person name="Shao Z."/>
        </authorList>
    </citation>
    <scope>NUCLEOTIDE SEQUENCE [LARGE SCALE GENOMIC DNA]</scope>
    <source>
        <strain evidence="9">s21-N3</strain>
    </source>
</reference>
<dbReference type="EMBL" id="CP011310">
    <property type="protein sequence ID" value="ANC50331.1"/>
    <property type="molecule type" value="Genomic_DNA"/>
</dbReference>
<evidence type="ECO:0000256" key="3">
    <source>
        <dbReference type="ARBA" id="ARBA00022692"/>
    </source>
</evidence>
<feature type="transmembrane region" description="Helical" evidence="6">
    <location>
        <begin position="83"/>
        <end position="116"/>
    </location>
</feature>
<dbReference type="Proteomes" id="UP000059113">
    <property type="component" value="Chromosome"/>
</dbReference>
<sequence>MTNFAFGVLAALALVGALLDILRRTIPNWLNLLILIGGAIVLAADPGWSRIWAHLAHFIIALLVGMILYRFRVWGGGDAKFYAAIALWFPVGQCAILASAIALAGALLVAIFGAMALVSARPNWSRSLPYGVAIAAAALLIGYLNWQGVDWREIMQFAAAGVGEAF</sequence>
<dbReference type="PANTHER" id="PTHR36506">
    <property type="entry name" value="PREFLAGELLIN PEPTIDASE"/>
    <property type="match status" value="1"/>
</dbReference>
<evidence type="ECO:0000256" key="4">
    <source>
        <dbReference type="ARBA" id="ARBA00022989"/>
    </source>
</evidence>
<keyword evidence="2" id="KW-1003">Cell membrane</keyword>
<name>A0A161I426_9SPHN</name>
<dbReference type="AlphaFoldDB" id="A0A161I426"/>
<feature type="transmembrane region" description="Helical" evidence="6">
    <location>
        <begin position="51"/>
        <end position="71"/>
    </location>
</feature>
<evidence type="ECO:0000256" key="2">
    <source>
        <dbReference type="ARBA" id="ARBA00022475"/>
    </source>
</evidence>
<dbReference type="InterPro" id="IPR000045">
    <property type="entry name" value="Prepilin_IV_endopep_pep"/>
</dbReference>
<accession>A0A161I426</accession>
<dbReference type="STRING" id="1648404.CP97_14645"/>
<organism evidence="8 9">
    <name type="scientific">Aurantiacibacter atlanticus</name>
    <dbReference type="NCBI Taxonomy" id="1648404"/>
    <lineage>
        <taxon>Bacteria</taxon>
        <taxon>Pseudomonadati</taxon>
        <taxon>Pseudomonadota</taxon>
        <taxon>Alphaproteobacteria</taxon>
        <taxon>Sphingomonadales</taxon>
        <taxon>Erythrobacteraceae</taxon>
        <taxon>Aurantiacibacter</taxon>
    </lineage>
</organism>